<dbReference type="GO" id="GO:0003700">
    <property type="term" value="F:DNA-binding transcription factor activity"/>
    <property type="evidence" value="ECO:0007669"/>
    <property type="project" value="InterPro"/>
</dbReference>
<dbReference type="PANTHER" id="PTHR30346:SF29">
    <property type="entry name" value="LYSR SUBSTRATE-BINDING"/>
    <property type="match status" value="1"/>
</dbReference>
<dbReference type="SUPFAM" id="SSF46785">
    <property type="entry name" value="Winged helix' DNA-binding domain"/>
    <property type="match status" value="1"/>
</dbReference>
<evidence type="ECO:0000256" key="1">
    <source>
        <dbReference type="ARBA" id="ARBA00009437"/>
    </source>
</evidence>
<dbReference type="EMBL" id="PPTS01000001">
    <property type="protein sequence ID" value="RDB67213.1"/>
    <property type="molecule type" value="Genomic_DNA"/>
</dbReference>
<dbReference type="SUPFAM" id="SSF53850">
    <property type="entry name" value="Periplasmic binding protein-like II"/>
    <property type="match status" value="1"/>
</dbReference>
<dbReference type="Proteomes" id="UP000254000">
    <property type="component" value="Unassembled WGS sequence"/>
</dbReference>
<organism evidence="5 6">
    <name type="scientific">Gordonibacter pamelaeae</name>
    <dbReference type="NCBI Taxonomy" id="471189"/>
    <lineage>
        <taxon>Bacteria</taxon>
        <taxon>Bacillati</taxon>
        <taxon>Actinomycetota</taxon>
        <taxon>Coriobacteriia</taxon>
        <taxon>Eggerthellales</taxon>
        <taxon>Eggerthellaceae</taxon>
        <taxon>Gordonibacter</taxon>
    </lineage>
</organism>
<dbReference type="InterPro" id="IPR000847">
    <property type="entry name" value="LysR_HTH_N"/>
</dbReference>
<dbReference type="OrthoDB" id="3171066at2"/>
<accession>A0A369M648</accession>
<evidence type="ECO:0000256" key="2">
    <source>
        <dbReference type="ARBA" id="ARBA00023015"/>
    </source>
</evidence>
<gene>
    <name evidence="5" type="ORF">C1877_01890</name>
</gene>
<sequence length="286" mass="31858">MLNMSQPTLSKHIISFEKELRLSLFERTGSAMRLTEAGNALLPFAYKILDAQSMFYEEARRIKSEAPARLSVTGLTDETVVMALLGRFITSAESEYGTGFIQVRSCHHKRPIDFVKAGSIDVAFDYFEPSELDDDTVGAVIVGRCPWAAIVDAGHPFANRASIDIEDLRHETLVRIEGAHVSEAWRFIERACLLNGFAPKTRRRYSMRLTDLLTLSSTIGNDVLIAGVNFVKRIEAGLPSSCRVIELTGEATSFPLSALYHIGNLNPALDRFIDFMEADLAEREHC</sequence>
<proteinExistence type="inferred from homology"/>
<keyword evidence="3" id="KW-0238">DNA-binding</keyword>
<dbReference type="InterPro" id="IPR036390">
    <property type="entry name" value="WH_DNA-bd_sf"/>
</dbReference>
<evidence type="ECO:0000313" key="6">
    <source>
        <dbReference type="Proteomes" id="UP000254000"/>
    </source>
</evidence>
<protein>
    <submittedName>
        <fullName evidence="5">LysR family transcriptional regulator</fullName>
    </submittedName>
</protein>
<evidence type="ECO:0000256" key="4">
    <source>
        <dbReference type="ARBA" id="ARBA00023163"/>
    </source>
</evidence>
<reference evidence="5 6" key="1">
    <citation type="journal article" date="2018" name="Elife">
        <title>Discovery and characterization of a prevalent human gut bacterial enzyme sufficient for the inactivation of a family of plant toxins.</title>
        <authorList>
            <person name="Koppel N."/>
            <person name="Bisanz J.E."/>
            <person name="Pandelia M.E."/>
            <person name="Turnbaugh P.J."/>
            <person name="Balskus E.P."/>
        </authorList>
    </citation>
    <scope>NUCLEOTIDE SEQUENCE [LARGE SCALE GENOMIC DNA]</scope>
    <source>
        <strain evidence="5 6">3C</strain>
    </source>
</reference>
<dbReference type="Pfam" id="PF00126">
    <property type="entry name" value="HTH_1"/>
    <property type="match status" value="1"/>
</dbReference>
<dbReference type="Gene3D" id="3.40.190.10">
    <property type="entry name" value="Periplasmic binding protein-like II"/>
    <property type="match status" value="2"/>
</dbReference>
<dbReference type="PANTHER" id="PTHR30346">
    <property type="entry name" value="TRANSCRIPTIONAL DUAL REGULATOR HCAR-RELATED"/>
    <property type="match status" value="1"/>
</dbReference>
<dbReference type="GO" id="GO:0003677">
    <property type="term" value="F:DNA binding"/>
    <property type="evidence" value="ECO:0007669"/>
    <property type="project" value="UniProtKB-KW"/>
</dbReference>
<keyword evidence="4" id="KW-0804">Transcription</keyword>
<keyword evidence="6" id="KW-1185">Reference proteome</keyword>
<dbReference type="CDD" id="cd05466">
    <property type="entry name" value="PBP2_LTTR_substrate"/>
    <property type="match status" value="1"/>
</dbReference>
<comment type="similarity">
    <text evidence="1">Belongs to the LysR transcriptional regulatory family.</text>
</comment>
<dbReference type="Pfam" id="PF03466">
    <property type="entry name" value="LysR_substrate"/>
    <property type="match status" value="1"/>
</dbReference>
<dbReference type="AlphaFoldDB" id="A0A369M648"/>
<comment type="caution">
    <text evidence="5">The sequence shown here is derived from an EMBL/GenBank/DDBJ whole genome shotgun (WGS) entry which is preliminary data.</text>
</comment>
<dbReference type="GO" id="GO:0032993">
    <property type="term" value="C:protein-DNA complex"/>
    <property type="evidence" value="ECO:0007669"/>
    <property type="project" value="TreeGrafter"/>
</dbReference>
<evidence type="ECO:0000313" key="5">
    <source>
        <dbReference type="EMBL" id="RDB67213.1"/>
    </source>
</evidence>
<keyword evidence="2" id="KW-0805">Transcription regulation</keyword>
<name>A0A369M648_9ACTN</name>
<dbReference type="Gene3D" id="1.10.10.10">
    <property type="entry name" value="Winged helix-like DNA-binding domain superfamily/Winged helix DNA-binding domain"/>
    <property type="match status" value="1"/>
</dbReference>
<dbReference type="PROSITE" id="PS50931">
    <property type="entry name" value="HTH_LYSR"/>
    <property type="match status" value="1"/>
</dbReference>
<dbReference type="InterPro" id="IPR036388">
    <property type="entry name" value="WH-like_DNA-bd_sf"/>
</dbReference>
<evidence type="ECO:0000256" key="3">
    <source>
        <dbReference type="ARBA" id="ARBA00023125"/>
    </source>
</evidence>
<dbReference type="InterPro" id="IPR005119">
    <property type="entry name" value="LysR_subst-bd"/>
</dbReference>